<evidence type="ECO:0000259" key="11">
    <source>
        <dbReference type="Pfam" id="PF05193"/>
    </source>
</evidence>
<name>A0A9E7H3U8_9LILI</name>
<reference evidence="13" key="1">
    <citation type="submission" date="2022-05" db="EMBL/GenBank/DDBJ databases">
        <title>The Musa troglodytarum L. genome provides insights into the mechanism of non-climacteric behaviour and enrichment of carotenoids.</title>
        <authorList>
            <person name="Wang J."/>
        </authorList>
    </citation>
    <scope>NUCLEOTIDE SEQUENCE</scope>
    <source>
        <tissue evidence="13">Leaf</tissue>
    </source>
</reference>
<keyword evidence="14" id="KW-1185">Reference proteome</keyword>
<dbReference type="PROSITE" id="PS00143">
    <property type="entry name" value="INSULINASE"/>
    <property type="match status" value="1"/>
</dbReference>
<dbReference type="GO" id="GO:0004222">
    <property type="term" value="F:metalloendopeptidase activity"/>
    <property type="evidence" value="ECO:0007669"/>
    <property type="project" value="InterPro"/>
</dbReference>
<dbReference type="SUPFAM" id="SSF63411">
    <property type="entry name" value="LuxS/MPP-like metallohydrolase"/>
    <property type="match status" value="3"/>
</dbReference>
<gene>
    <name evidence="13" type="ORF">MUK42_06449</name>
</gene>
<dbReference type="Pfam" id="PF05193">
    <property type="entry name" value="Peptidase_M16_C"/>
    <property type="match status" value="1"/>
</dbReference>
<evidence type="ECO:0000256" key="1">
    <source>
        <dbReference type="ARBA" id="ARBA00001947"/>
    </source>
</evidence>
<evidence type="ECO:0000256" key="6">
    <source>
        <dbReference type="ARBA" id="ARBA00022833"/>
    </source>
</evidence>
<evidence type="ECO:0000259" key="12">
    <source>
        <dbReference type="Pfam" id="PF16187"/>
    </source>
</evidence>
<sequence length="732" mass="82749">MATRFDDVVIKSPTDRRSYRIVHLPNGLCAVLVHDPEIYPDGIDPIREGVASPMEEDGAMEDDEDEDEDGDEDDDECESEGDDEELEDGDEEEEEEEEEGEEDGDGSQLVKKNKKGASPTKKAAAAMCVGMGSFSDPSKAQGLAHFLEHMLFMGSSEFPDENEYDHYLSKHGGSTNAFTETEYTCYYFEVNREYLKGALKRFSQFFISPLVKAEAMEREVMAVDSEFNQVLQSDSCRLLQLHCHTSSVGHPFNRFYWGNKKSLLDAMENGINLREEILKMYAENYHGGIMKLVVIGGEPLDVLQQWVVELFSNIKAEGKGSLLYFLKSKGLASSLSAGVGDEGMRRSSIAYIFVISIYLTDSGLEKFYEVIGFVYQYLKLLCQSTPQEWVFKELQDIGNMEFRFAEEQPQDDYAVDLAAIRYEPWFGSRFIEEDISPSLLKLWGNPPEISPSLHLPLRNDFIPSDFSLRSANLSKIVSNTRNPRCIVDQPLMKLWYKVDLMFNVPRANTYFLITVKDGSSSIRNCVLTELFVLLLKDELNEIIYQAGVAKLETSLSFVGDKLELKLYGFNDKLPILLSKILKLSKTFMPNIDRFKLYIEGLCHGNLSEEEAINISNIFTNTFPVEPIPAGLRHKERVICLPSGCSLNRSVSVKNEREVNSVVELYFQIEQDVGMEATRLRAITDLFSNIIEEPCFDQLSQKLRKPGVIHVVASTTRATYCLQPTTSAANRAD</sequence>
<comment type="cofactor">
    <cofactor evidence="1">
        <name>Zn(2+)</name>
        <dbReference type="ChEBI" id="CHEBI:29105"/>
    </cofactor>
</comment>
<dbReference type="InterPro" id="IPR011249">
    <property type="entry name" value="Metalloenz_LuxS/M16"/>
</dbReference>
<proteinExistence type="inferred from homology"/>
<evidence type="ECO:0000256" key="3">
    <source>
        <dbReference type="ARBA" id="ARBA00022670"/>
    </source>
</evidence>
<feature type="domain" description="Peptidase M16 C-terminal" evidence="11">
    <location>
        <begin position="274"/>
        <end position="317"/>
    </location>
</feature>
<feature type="compositionally biased region" description="Acidic residues" evidence="9">
    <location>
        <begin position="54"/>
        <end position="105"/>
    </location>
</feature>
<evidence type="ECO:0000259" key="10">
    <source>
        <dbReference type="Pfam" id="PF00675"/>
    </source>
</evidence>
<feature type="domain" description="Peptidase M16 middle/third" evidence="12">
    <location>
        <begin position="422"/>
        <end position="601"/>
    </location>
</feature>
<dbReference type="Gene3D" id="3.30.830.10">
    <property type="entry name" value="Metalloenzyme, LuxS/M16 peptidase-like"/>
    <property type="match status" value="4"/>
</dbReference>
<evidence type="ECO:0000256" key="2">
    <source>
        <dbReference type="ARBA" id="ARBA00007261"/>
    </source>
</evidence>
<dbReference type="InterPro" id="IPR007863">
    <property type="entry name" value="Peptidase_M16_C"/>
</dbReference>
<dbReference type="GO" id="GO:0006508">
    <property type="term" value="P:proteolysis"/>
    <property type="evidence" value="ECO:0007669"/>
    <property type="project" value="UniProtKB-KW"/>
</dbReference>
<keyword evidence="5" id="KW-0378">Hydrolase</keyword>
<feature type="region of interest" description="Disordered" evidence="9">
    <location>
        <begin position="43"/>
        <end position="116"/>
    </location>
</feature>
<comment type="similarity">
    <text evidence="2 8">Belongs to the peptidase M16 family.</text>
</comment>
<keyword evidence="4" id="KW-0479">Metal-binding</keyword>
<organism evidence="13 14">
    <name type="scientific">Musa troglodytarum</name>
    <name type="common">fe'i banana</name>
    <dbReference type="NCBI Taxonomy" id="320322"/>
    <lineage>
        <taxon>Eukaryota</taxon>
        <taxon>Viridiplantae</taxon>
        <taxon>Streptophyta</taxon>
        <taxon>Embryophyta</taxon>
        <taxon>Tracheophyta</taxon>
        <taxon>Spermatophyta</taxon>
        <taxon>Magnoliopsida</taxon>
        <taxon>Liliopsida</taxon>
        <taxon>Zingiberales</taxon>
        <taxon>Musaceae</taxon>
        <taxon>Musa</taxon>
    </lineage>
</organism>
<dbReference type="InterPro" id="IPR011765">
    <property type="entry name" value="Pept_M16_N"/>
</dbReference>
<dbReference type="GO" id="GO:0046872">
    <property type="term" value="F:metal ion binding"/>
    <property type="evidence" value="ECO:0007669"/>
    <property type="project" value="UniProtKB-KW"/>
</dbReference>
<dbReference type="InterPro" id="IPR001431">
    <property type="entry name" value="Pept_M16_Zn_BS"/>
</dbReference>
<protein>
    <submittedName>
        <fullName evidence="13">Peptidase M16 inactive domain</fullName>
    </submittedName>
</protein>
<evidence type="ECO:0000256" key="5">
    <source>
        <dbReference type="ARBA" id="ARBA00022801"/>
    </source>
</evidence>
<accession>A0A9E7H3U8</accession>
<evidence type="ECO:0000256" key="9">
    <source>
        <dbReference type="SAM" id="MobiDB-lite"/>
    </source>
</evidence>
<dbReference type="GO" id="GO:0005829">
    <property type="term" value="C:cytosol"/>
    <property type="evidence" value="ECO:0007669"/>
    <property type="project" value="TreeGrafter"/>
</dbReference>
<keyword evidence="6" id="KW-0862">Zinc</keyword>
<dbReference type="Pfam" id="PF00675">
    <property type="entry name" value="Peptidase_M16"/>
    <property type="match status" value="1"/>
</dbReference>
<dbReference type="FunFam" id="3.30.830.10:FF:000012">
    <property type="entry name" value="Protease 3"/>
    <property type="match status" value="1"/>
</dbReference>
<dbReference type="EMBL" id="CP097510">
    <property type="protein sequence ID" value="URE23097.1"/>
    <property type="molecule type" value="Genomic_DNA"/>
</dbReference>
<dbReference type="Proteomes" id="UP001055439">
    <property type="component" value="Chromosome 8"/>
</dbReference>
<evidence type="ECO:0000313" key="13">
    <source>
        <dbReference type="EMBL" id="URE23097.1"/>
    </source>
</evidence>
<dbReference type="AlphaFoldDB" id="A0A9E7H3U8"/>
<dbReference type="InterPro" id="IPR050626">
    <property type="entry name" value="Peptidase_M16"/>
</dbReference>
<dbReference type="PANTHER" id="PTHR43690">
    <property type="entry name" value="NARDILYSIN"/>
    <property type="match status" value="1"/>
</dbReference>
<keyword evidence="7" id="KW-0482">Metalloprotease</keyword>
<evidence type="ECO:0000313" key="14">
    <source>
        <dbReference type="Proteomes" id="UP001055439"/>
    </source>
</evidence>
<dbReference type="InterPro" id="IPR032632">
    <property type="entry name" value="Peptidase_M16_M"/>
</dbReference>
<dbReference type="Pfam" id="PF16187">
    <property type="entry name" value="Peptidase_M16_M"/>
    <property type="match status" value="1"/>
</dbReference>
<evidence type="ECO:0000256" key="4">
    <source>
        <dbReference type="ARBA" id="ARBA00022723"/>
    </source>
</evidence>
<keyword evidence="3" id="KW-0645">Protease</keyword>
<dbReference type="OrthoDB" id="952271at2759"/>
<evidence type="ECO:0000256" key="8">
    <source>
        <dbReference type="RuleBase" id="RU004447"/>
    </source>
</evidence>
<evidence type="ECO:0000256" key="7">
    <source>
        <dbReference type="ARBA" id="ARBA00023049"/>
    </source>
</evidence>
<dbReference type="PANTHER" id="PTHR43690:SF18">
    <property type="entry name" value="INSULIN-DEGRADING ENZYME-RELATED"/>
    <property type="match status" value="1"/>
</dbReference>
<feature type="domain" description="Peptidase M16 N-terminal" evidence="10">
    <location>
        <begin position="118"/>
        <end position="235"/>
    </location>
</feature>